<evidence type="ECO:0000256" key="5">
    <source>
        <dbReference type="SAM" id="MobiDB-lite"/>
    </source>
</evidence>
<evidence type="ECO:0000256" key="6">
    <source>
        <dbReference type="SAM" id="Phobius"/>
    </source>
</evidence>
<feature type="region of interest" description="Disordered" evidence="5">
    <location>
        <begin position="302"/>
        <end position="325"/>
    </location>
</feature>
<dbReference type="EMBL" id="CAMXCT010000806">
    <property type="protein sequence ID" value="CAI3983477.1"/>
    <property type="molecule type" value="Genomic_DNA"/>
</dbReference>
<evidence type="ECO:0000256" key="3">
    <source>
        <dbReference type="ARBA" id="ARBA00022989"/>
    </source>
</evidence>
<feature type="transmembrane region" description="Helical" evidence="6">
    <location>
        <begin position="70"/>
        <end position="87"/>
    </location>
</feature>
<feature type="transmembrane region" description="Helical" evidence="6">
    <location>
        <begin position="7"/>
        <end position="26"/>
    </location>
</feature>
<comment type="caution">
    <text evidence="7">The sequence shown here is derived from an EMBL/GenBank/DDBJ whole genome shotgun (WGS) entry which is preliminary data.</text>
</comment>
<keyword evidence="3 6" id="KW-1133">Transmembrane helix</keyword>
<gene>
    <name evidence="7" type="ORF">C1SCF055_LOCUS11087</name>
</gene>
<protein>
    <submittedName>
        <fullName evidence="8">GDP-mannose transporter GONST4</fullName>
    </submittedName>
</protein>
<proteinExistence type="predicted"/>
<feature type="transmembrane region" description="Helical" evidence="6">
    <location>
        <begin position="38"/>
        <end position="58"/>
    </location>
</feature>
<feature type="compositionally biased region" description="Polar residues" evidence="5">
    <location>
        <begin position="309"/>
        <end position="325"/>
    </location>
</feature>
<feature type="transmembrane region" description="Helical" evidence="6">
    <location>
        <begin position="188"/>
        <end position="206"/>
    </location>
</feature>
<name>A0A9P1C123_9DINO</name>
<dbReference type="PANTHER" id="PTHR11132">
    <property type="entry name" value="SOLUTE CARRIER FAMILY 35"/>
    <property type="match status" value="1"/>
</dbReference>
<dbReference type="Proteomes" id="UP001152797">
    <property type="component" value="Unassembled WGS sequence"/>
</dbReference>
<comment type="subcellular location">
    <subcellularLocation>
        <location evidence="1">Membrane</location>
        <topology evidence="1">Multi-pass membrane protein</topology>
    </subcellularLocation>
</comment>
<keyword evidence="9" id="KW-1185">Reference proteome</keyword>
<dbReference type="InterPro" id="IPR050186">
    <property type="entry name" value="TPT_transporter"/>
</dbReference>
<dbReference type="AlphaFoldDB" id="A0A9P1C123"/>
<dbReference type="EMBL" id="CAMXCT020000806">
    <property type="protein sequence ID" value="CAL1136852.1"/>
    <property type="molecule type" value="Genomic_DNA"/>
</dbReference>
<evidence type="ECO:0000256" key="4">
    <source>
        <dbReference type="ARBA" id="ARBA00023136"/>
    </source>
</evidence>
<sequence length="325" mass="35253">MERERSEILLAISIYCVSSSSLMLSNKLAIHDFPLECSLVWLQLAFSALVLATFGYSYIHVGSRKDLLRWSMVAPMYCAMLLTSMLALKNAPMSLVIVIRNASPLGTLVLERLYPEPLQVSGKMLMALIVMFVGAMMYMVDHRDKMNWAAIGWVVLNSIIAVVDRLLQRLLLAKDQCPVDISKTGITLINNLWGVVVIGIAIVMKGELPAVPDAAKHLTWAGQANLVLSLVIGLTISYTSIWAQSLITATSFLVMTNANKFVILAVEACGFNSGMTSIQIAGASLSIVGGLLYGQARQEMEQKGERSTLLPTKTKSTPSSALAGA</sequence>
<dbReference type="OrthoDB" id="417037at2759"/>
<dbReference type="EMBL" id="CAMXCT030000806">
    <property type="protein sequence ID" value="CAL4770789.1"/>
    <property type="molecule type" value="Genomic_DNA"/>
</dbReference>
<accession>A0A9P1C123</accession>
<feature type="transmembrane region" description="Helical" evidence="6">
    <location>
        <begin position="146"/>
        <end position="167"/>
    </location>
</feature>
<keyword evidence="4 6" id="KW-0472">Membrane</keyword>
<feature type="transmembrane region" description="Helical" evidence="6">
    <location>
        <begin position="218"/>
        <end position="239"/>
    </location>
</feature>
<keyword evidence="2 6" id="KW-0812">Transmembrane</keyword>
<evidence type="ECO:0000256" key="2">
    <source>
        <dbReference type="ARBA" id="ARBA00022692"/>
    </source>
</evidence>
<evidence type="ECO:0000256" key="1">
    <source>
        <dbReference type="ARBA" id="ARBA00004141"/>
    </source>
</evidence>
<feature type="transmembrane region" description="Helical" evidence="6">
    <location>
        <begin position="122"/>
        <end position="140"/>
    </location>
</feature>
<organism evidence="7">
    <name type="scientific">Cladocopium goreaui</name>
    <dbReference type="NCBI Taxonomy" id="2562237"/>
    <lineage>
        <taxon>Eukaryota</taxon>
        <taxon>Sar</taxon>
        <taxon>Alveolata</taxon>
        <taxon>Dinophyceae</taxon>
        <taxon>Suessiales</taxon>
        <taxon>Symbiodiniaceae</taxon>
        <taxon>Cladocopium</taxon>
    </lineage>
</organism>
<evidence type="ECO:0000313" key="8">
    <source>
        <dbReference type="EMBL" id="CAL4770789.1"/>
    </source>
</evidence>
<reference evidence="7" key="1">
    <citation type="submission" date="2022-10" db="EMBL/GenBank/DDBJ databases">
        <authorList>
            <person name="Chen Y."/>
            <person name="Dougan E. K."/>
            <person name="Chan C."/>
            <person name="Rhodes N."/>
            <person name="Thang M."/>
        </authorList>
    </citation>
    <scope>NUCLEOTIDE SEQUENCE</scope>
</reference>
<evidence type="ECO:0000313" key="9">
    <source>
        <dbReference type="Proteomes" id="UP001152797"/>
    </source>
</evidence>
<feature type="transmembrane region" description="Helical" evidence="6">
    <location>
        <begin position="278"/>
        <end position="296"/>
    </location>
</feature>
<reference evidence="8 9" key="2">
    <citation type="submission" date="2024-05" db="EMBL/GenBank/DDBJ databases">
        <authorList>
            <person name="Chen Y."/>
            <person name="Shah S."/>
            <person name="Dougan E. K."/>
            <person name="Thang M."/>
            <person name="Chan C."/>
        </authorList>
    </citation>
    <scope>NUCLEOTIDE SEQUENCE [LARGE SCALE GENOMIC DNA]</scope>
</reference>
<evidence type="ECO:0000313" key="7">
    <source>
        <dbReference type="EMBL" id="CAI3983477.1"/>
    </source>
</evidence>
<dbReference type="GO" id="GO:0016020">
    <property type="term" value="C:membrane"/>
    <property type="evidence" value="ECO:0007669"/>
    <property type="project" value="UniProtKB-SubCell"/>
</dbReference>